<proteinExistence type="predicted"/>
<dbReference type="Proteomes" id="UP000248817">
    <property type="component" value="Unassembled WGS sequence"/>
</dbReference>
<sequence length="59" mass="6635">MGYLGLSVDIVSFRVDDYCLRCCETDAIDLTRLLRFVSVSGATSDASSFRESIYHDIHD</sequence>
<evidence type="ECO:0000313" key="1">
    <source>
        <dbReference type="EMBL" id="PYI33152.1"/>
    </source>
</evidence>
<accession>A0A2V5IDA9</accession>
<organism evidence="1 2">
    <name type="scientific">Aspergillus indologenus CBS 114.80</name>
    <dbReference type="NCBI Taxonomy" id="1450541"/>
    <lineage>
        <taxon>Eukaryota</taxon>
        <taxon>Fungi</taxon>
        <taxon>Dikarya</taxon>
        <taxon>Ascomycota</taxon>
        <taxon>Pezizomycotina</taxon>
        <taxon>Eurotiomycetes</taxon>
        <taxon>Eurotiomycetidae</taxon>
        <taxon>Eurotiales</taxon>
        <taxon>Aspergillaceae</taxon>
        <taxon>Aspergillus</taxon>
        <taxon>Aspergillus subgen. Circumdati</taxon>
    </lineage>
</organism>
<name>A0A2V5IDA9_9EURO</name>
<dbReference type="EMBL" id="KZ825486">
    <property type="protein sequence ID" value="PYI33152.1"/>
    <property type="molecule type" value="Genomic_DNA"/>
</dbReference>
<gene>
    <name evidence="1" type="ORF">BP00DRAFT_424256</name>
</gene>
<keyword evidence="2" id="KW-1185">Reference proteome</keyword>
<reference evidence="1 2" key="1">
    <citation type="submission" date="2018-02" db="EMBL/GenBank/DDBJ databases">
        <title>The genomes of Aspergillus section Nigri reveals drivers in fungal speciation.</title>
        <authorList>
            <consortium name="DOE Joint Genome Institute"/>
            <person name="Vesth T.C."/>
            <person name="Nybo J."/>
            <person name="Theobald S."/>
            <person name="Brandl J."/>
            <person name="Frisvad J.C."/>
            <person name="Nielsen K.F."/>
            <person name="Lyhne E.K."/>
            <person name="Kogle M.E."/>
            <person name="Kuo A."/>
            <person name="Riley R."/>
            <person name="Clum A."/>
            <person name="Nolan M."/>
            <person name="Lipzen A."/>
            <person name="Salamov A."/>
            <person name="Henrissat B."/>
            <person name="Wiebenga A."/>
            <person name="De vries R.P."/>
            <person name="Grigoriev I.V."/>
            <person name="Mortensen U.H."/>
            <person name="Andersen M.R."/>
            <person name="Baker S.E."/>
        </authorList>
    </citation>
    <scope>NUCLEOTIDE SEQUENCE [LARGE SCALE GENOMIC DNA]</scope>
    <source>
        <strain evidence="1 2">CBS 114.80</strain>
    </source>
</reference>
<protein>
    <submittedName>
        <fullName evidence="1">Uncharacterized protein</fullName>
    </submittedName>
</protein>
<dbReference type="AlphaFoldDB" id="A0A2V5IDA9"/>
<evidence type="ECO:0000313" key="2">
    <source>
        <dbReference type="Proteomes" id="UP000248817"/>
    </source>
</evidence>